<evidence type="ECO:0000256" key="4">
    <source>
        <dbReference type="ARBA" id="ARBA00022722"/>
    </source>
</evidence>
<dbReference type="GO" id="GO:0005737">
    <property type="term" value="C:cytoplasm"/>
    <property type="evidence" value="ECO:0007669"/>
    <property type="project" value="TreeGrafter"/>
</dbReference>
<dbReference type="EMBL" id="CAJPWZ010002915">
    <property type="protein sequence ID" value="CAG2247807.1"/>
    <property type="molecule type" value="Genomic_DNA"/>
</dbReference>
<evidence type="ECO:0000256" key="5">
    <source>
        <dbReference type="ARBA" id="ARBA00022723"/>
    </source>
</evidence>
<name>A0A8S3UPZ9_MYTED</name>
<evidence type="ECO:0000256" key="10">
    <source>
        <dbReference type="ARBA" id="ARBA00023242"/>
    </source>
</evidence>
<evidence type="ECO:0000256" key="6">
    <source>
        <dbReference type="ARBA" id="ARBA00022763"/>
    </source>
</evidence>
<dbReference type="InterPro" id="IPR016024">
    <property type="entry name" value="ARM-type_fold"/>
</dbReference>
<comment type="caution">
    <text evidence="12">The sequence shown here is derived from an EMBL/GenBank/DDBJ whole genome shotgun (WGS) entry which is preliminary data.</text>
</comment>
<keyword evidence="5" id="KW-0479">Metal-binding</keyword>
<dbReference type="EC" id="3.1.4.-" evidence="12"/>
<dbReference type="PANTHER" id="PTHR15822:SF4">
    <property type="entry name" value="TYROSYL-DNA PHOSPHODIESTERASE 2"/>
    <property type="match status" value="1"/>
</dbReference>
<dbReference type="Pfam" id="PF03372">
    <property type="entry name" value="Exo_endo_phos"/>
    <property type="match status" value="1"/>
</dbReference>
<dbReference type="OrthoDB" id="9975959at2759"/>
<accession>A0A8S3UPZ9</accession>
<dbReference type="AlphaFoldDB" id="A0A8S3UPZ9"/>
<proteinExistence type="predicted"/>
<keyword evidence="10" id="KW-0539">Nucleus</keyword>
<dbReference type="PANTHER" id="PTHR15822">
    <property type="entry name" value="TRAF AND TNF RECEPTOR-ASSOCIATED PROTEIN"/>
    <property type="match status" value="1"/>
</dbReference>
<dbReference type="InterPro" id="IPR005135">
    <property type="entry name" value="Endo/exonuclease/phosphatase"/>
</dbReference>
<dbReference type="InterPro" id="IPR036691">
    <property type="entry name" value="Endo/exonu/phosph_ase_sf"/>
</dbReference>
<dbReference type="GO" id="GO:0070260">
    <property type="term" value="F:5'-tyrosyl-DNA phosphodiesterase activity"/>
    <property type="evidence" value="ECO:0007669"/>
    <property type="project" value="TreeGrafter"/>
</dbReference>
<evidence type="ECO:0000313" key="12">
    <source>
        <dbReference type="EMBL" id="CAG2247807.1"/>
    </source>
</evidence>
<evidence type="ECO:0000256" key="2">
    <source>
        <dbReference type="ARBA" id="ARBA00001946"/>
    </source>
</evidence>
<sequence length="363" mass="41688">MFEENVQRIRDINCIETIIPYLGSDDNRIRLLSLAVLSNIANESEIQTLKSNDGITKYVVWAVSMALKTECDVVKQMARNDSNKRLLVQQGVVPLLVMIAEQGETEEQYAQLSECLQEITTEESNGKQSISDEESSLDGIKLLSWNIDGLSEDSIKERTSAERPDVVFLQEVILETLEMLSRKCLDYTFMESGVECYFTVIMVKQNSVQVTDSKIIPFTSSKQGRTLQRVECTIKGLPCLLMTSHLESMKANSDERKHQMKRALHHVVNASRDRTVLFGGDFNVKDREIREIKGLPKGVYDIWIETGRNKETQFTWDTSINTNLQLAENQDFKPKIRFDRIYMRHPKQTTLYLPCRFSLLVKK</sequence>
<dbReference type="GO" id="GO:0003697">
    <property type="term" value="F:single-stranded DNA binding"/>
    <property type="evidence" value="ECO:0007669"/>
    <property type="project" value="TreeGrafter"/>
</dbReference>
<dbReference type="InterPro" id="IPR051547">
    <property type="entry name" value="TDP2-like"/>
</dbReference>
<evidence type="ECO:0000313" key="13">
    <source>
        <dbReference type="Proteomes" id="UP000683360"/>
    </source>
</evidence>
<keyword evidence="9" id="KW-0234">DNA repair</keyword>
<dbReference type="GO" id="GO:0006302">
    <property type="term" value="P:double-strand break repair"/>
    <property type="evidence" value="ECO:0007669"/>
    <property type="project" value="TreeGrafter"/>
</dbReference>
<organism evidence="12 13">
    <name type="scientific">Mytilus edulis</name>
    <name type="common">Blue mussel</name>
    <dbReference type="NCBI Taxonomy" id="6550"/>
    <lineage>
        <taxon>Eukaryota</taxon>
        <taxon>Metazoa</taxon>
        <taxon>Spiralia</taxon>
        <taxon>Lophotrochozoa</taxon>
        <taxon>Mollusca</taxon>
        <taxon>Bivalvia</taxon>
        <taxon>Autobranchia</taxon>
        <taxon>Pteriomorphia</taxon>
        <taxon>Mytilida</taxon>
        <taxon>Mytiloidea</taxon>
        <taxon>Mytilidae</taxon>
        <taxon>Mytilinae</taxon>
        <taxon>Mytilus</taxon>
    </lineage>
</organism>
<dbReference type="Proteomes" id="UP000683360">
    <property type="component" value="Unassembled WGS sequence"/>
</dbReference>
<dbReference type="Gene3D" id="1.25.10.10">
    <property type="entry name" value="Leucine-rich Repeat Variant"/>
    <property type="match status" value="1"/>
</dbReference>
<gene>
    <name evidence="12" type="ORF">MEDL_59702</name>
</gene>
<comment type="cofactor">
    <cofactor evidence="2">
        <name>Mg(2+)</name>
        <dbReference type="ChEBI" id="CHEBI:18420"/>
    </cofactor>
</comment>
<keyword evidence="6" id="KW-0227">DNA damage</keyword>
<keyword evidence="13" id="KW-1185">Reference proteome</keyword>
<comment type="subcellular location">
    <subcellularLocation>
        <location evidence="3">Nucleus</location>
        <location evidence="3">PML body</location>
    </subcellularLocation>
</comment>
<dbReference type="SUPFAM" id="SSF48371">
    <property type="entry name" value="ARM repeat"/>
    <property type="match status" value="1"/>
</dbReference>
<keyword evidence="8" id="KW-0460">Magnesium</keyword>
<evidence type="ECO:0000256" key="8">
    <source>
        <dbReference type="ARBA" id="ARBA00022842"/>
    </source>
</evidence>
<evidence type="ECO:0000259" key="11">
    <source>
        <dbReference type="Pfam" id="PF03372"/>
    </source>
</evidence>
<dbReference type="Gene3D" id="3.60.10.10">
    <property type="entry name" value="Endonuclease/exonuclease/phosphatase"/>
    <property type="match status" value="1"/>
</dbReference>
<dbReference type="GO" id="GO:0046872">
    <property type="term" value="F:metal ion binding"/>
    <property type="evidence" value="ECO:0007669"/>
    <property type="project" value="UniProtKB-KW"/>
</dbReference>
<dbReference type="GO" id="GO:0004518">
    <property type="term" value="F:nuclease activity"/>
    <property type="evidence" value="ECO:0007669"/>
    <property type="project" value="UniProtKB-KW"/>
</dbReference>
<dbReference type="SUPFAM" id="SSF56219">
    <property type="entry name" value="DNase I-like"/>
    <property type="match status" value="1"/>
</dbReference>
<evidence type="ECO:0000256" key="7">
    <source>
        <dbReference type="ARBA" id="ARBA00022801"/>
    </source>
</evidence>
<feature type="domain" description="Endonuclease/exonuclease/phosphatase" evidence="11">
    <location>
        <begin position="143"/>
        <end position="313"/>
    </location>
</feature>
<reference evidence="12" key="1">
    <citation type="submission" date="2021-03" db="EMBL/GenBank/DDBJ databases">
        <authorList>
            <person name="Bekaert M."/>
        </authorList>
    </citation>
    <scope>NUCLEOTIDE SEQUENCE</scope>
</reference>
<dbReference type="InterPro" id="IPR011989">
    <property type="entry name" value="ARM-like"/>
</dbReference>
<keyword evidence="7 12" id="KW-0378">Hydrolase</keyword>
<keyword evidence="4" id="KW-0540">Nuclease</keyword>
<comment type="cofactor">
    <cofactor evidence="1">
        <name>Mn(2+)</name>
        <dbReference type="ChEBI" id="CHEBI:29035"/>
    </cofactor>
</comment>
<evidence type="ECO:0000256" key="1">
    <source>
        <dbReference type="ARBA" id="ARBA00001936"/>
    </source>
</evidence>
<dbReference type="CDD" id="cd09080">
    <property type="entry name" value="TDP2"/>
    <property type="match status" value="1"/>
</dbReference>
<dbReference type="GO" id="GO:0016605">
    <property type="term" value="C:PML body"/>
    <property type="evidence" value="ECO:0007669"/>
    <property type="project" value="UniProtKB-SubCell"/>
</dbReference>
<protein>
    <submittedName>
        <fullName evidence="12">TDP2</fullName>
        <ecNumber evidence="12">3.1.4.-</ecNumber>
    </submittedName>
</protein>
<evidence type="ECO:0000256" key="3">
    <source>
        <dbReference type="ARBA" id="ARBA00004322"/>
    </source>
</evidence>
<evidence type="ECO:0000256" key="9">
    <source>
        <dbReference type="ARBA" id="ARBA00023204"/>
    </source>
</evidence>